<evidence type="ECO:0000313" key="1">
    <source>
        <dbReference type="EMBL" id="EMF55186.1"/>
    </source>
</evidence>
<sequence>MASCLTSVGISSGTGADERVLTNYYRAMRRPRRGGFP</sequence>
<gene>
    <name evidence="1" type="ORF">SBD_2498</name>
</gene>
<name>M3EG38_9ACTN</name>
<reference evidence="2" key="1">
    <citation type="journal article" date="2013" name="Genome Announc.">
        <title>Draft Genome Sequence of Streptomyces bottropensis ATCC 25435, a Bottromycin-Producing Actinomycete.</title>
        <authorList>
            <person name="Zhang H."/>
            <person name="Zhou W."/>
            <person name="Zhuang Y."/>
            <person name="Liang X."/>
            <person name="Liu T."/>
        </authorList>
    </citation>
    <scope>NUCLEOTIDE SEQUENCE [LARGE SCALE GENOMIC DNA]</scope>
    <source>
        <strain evidence="2">ATCC 25435</strain>
    </source>
</reference>
<dbReference type="Proteomes" id="UP000030760">
    <property type="component" value="Unassembled WGS sequence"/>
</dbReference>
<protein>
    <submittedName>
        <fullName evidence="1">Uncharacterized protein</fullName>
    </submittedName>
</protein>
<organism evidence="1 2">
    <name type="scientific">Streptomyces bottropensis ATCC 25435</name>
    <dbReference type="NCBI Taxonomy" id="1054862"/>
    <lineage>
        <taxon>Bacteria</taxon>
        <taxon>Bacillati</taxon>
        <taxon>Actinomycetota</taxon>
        <taxon>Actinomycetes</taxon>
        <taxon>Kitasatosporales</taxon>
        <taxon>Streptomycetaceae</taxon>
        <taxon>Streptomyces</taxon>
    </lineage>
</organism>
<dbReference type="AlphaFoldDB" id="M3EG38"/>
<accession>M3EG38</accession>
<proteinExistence type="predicted"/>
<dbReference type="EMBL" id="KB405067">
    <property type="protein sequence ID" value="EMF55186.1"/>
    <property type="molecule type" value="Genomic_DNA"/>
</dbReference>
<evidence type="ECO:0000313" key="2">
    <source>
        <dbReference type="Proteomes" id="UP000030760"/>
    </source>
</evidence>